<dbReference type="AlphaFoldDB" id="A0A438J268"/>
<evidence type="ECO:0000256" key="7">
    <source>
        <dbReference type="ARBA" id="ARBA00022692"/>
    </source>
</evidence>
<evidence type="ECO:0000256" key="16">
    <source>
        <dbReference type="ARBA" id="ARBA00023180"/>
    </source>
</evidence>
<evidence type="ECO:0000256" key="18">
    <source>
        <dbReference type="SAM" id="MobiDB-lite"/>
    </source>
</evidence>
<organism evidence="20 21">
    <name type="scientific">Vitis vinifera</name>
    <name type="common">Grape</name>
    <dbReference type="NCBI Taxonomy" id="29760"/>
    <lineage>
        <taxon>Eukaryota</taxon>
        <taxon>Viridiplantae</taxon>
        <taxon>Streptophyta</taxon>
        <taxon>Embryophyta</taxon>
        <taxon>Tracheophyta</taxon>
        <taxon>Spermatophyta</taxon>
        <taxon>Magnoliopsida</taxon>
        <taxon>eudicotyledons</taxon>
        <taxon>Gunneridae</taxon>
        <taxon>Pentapetalae</taxon>
        <taxon>rosids</taxon>
        <taxon>Vitales</taxon>
        <taxon>Vitaceae</taxon>
        <taxon>Viteae</taxon>
        <taxon>Vitis</taxon>
    </lineage>
</organism>
<dbReference type="GO" id="GO:0030246">
    <property type="term" value="F:carbohydrate binding"/>
    <property type="evidence" value="ECO:0007669"/>
    <property type="project" value="UniProtKB-KW"/>
</dbReference>
<evidence type="ECO:0000256" key="13">
    <source>
        <dbReference type="ARBA" id="ARBA00022989"/>
    </source>
</evidence>
<feature type="region of interest" description="Disordered" evidence="18">
    <location>
        <begin position="272"/>
        <end position="292"/>
    </location>
</feature>
<evidence type="ECO:0000256" key="3">
    <source>
        <dbReference type="ARBA" id="ARBA00010217"/>
    </source>
</evidence>
<dbReference type="EC" id="2.7.11.1" evidence="4"/>
<dbReference type="Gene3D" id="3.30.200.20">
    <property type="entry name" value="Phosphorylase Kinase, domain 1"/>
    <property type="match status" value="1"/>
</dbReference>
<comment type="similarity">
    <text evidence="3">In the C-terminal section; belongs to the protein kinase superfamily. Ser/Thr protein kinase family.</text>
</comment>
<dbReference type="PROSITE" id="PS00107">
    <property type="entry name" value="PROTEIN_KINASE_ATP"/>
    <property type="match status" value="1"/>
</dbReference>
<evidence type="ECO:0000313" key="20">
    <source>
        <dbReference type="EMBL" id="RVX03060.1"/>
    </source>
</evidence>
<protein>
    <recommendedName>
        <fullName evidence="4">non-specific serine/threonine protein kinase</fullName>
        <ecNumber evidence="4">2.7.11.1</ecNumber>
    </recommendedName>
</protein>
<name>A0A438J268_VITVI</name>
<keyword evidence="9 20" id="KW-0430">Lectin</keyword>
<evidence type="ECO:0000256" key="14">
    <source>
        <dbReference type="ARBA" id="ARBA00023136"/>
    </source>
</evidence>
<dbReference type="Pfam" id="PF07714">
    <property type="entry name" value="PK_Tyr_Ser-Thr"/>
    <property type="match status" value="1"/>
</dbReference>
<evidence type="ECO:0000256" key="4">
    <source>
        <dbReference type="ARBA" id="ARBA00012513"/>
    </source>
</evidence>
<dbReference type="InterPro" id="IPR017441">
    <property type="entry name" value="Protein_kinase_ATP_BS"/>
</dbReference>
<keyword evidence="5" id="KW-0723">Serine/threonine-protein kinase</keyword>
<dbReference type="Proteomes" id="UP000288805">
    <property type="component" value="Unassembled WGS sequence"/>
</dbReference>
<dbReference type="FunFam" id="3.30.200.20:FF:000112">
    <property type="entry name" value="Lectin-domain containing receptor kinase A4.3"/>
    <property type="match status" value="1"/>
</dbReference>
<reference evidence="20 21" key="1">
    <citation type="journal article" date="2018" name="PLoS Genet.">
        <title>Population sequencing reveals clonal diversity and ancestral inbreeding in the grapevine cultivar Chardonnay.</title>
        <authorList>
            <person name="Roach M.J."/>
            <person name="Johnson D.L."/>
            <person name="Bohlmann J."/>
            <person name="van Vuuren H.J."/>
            <person name="Jones S.J."/>
            <person name="Pretorius I.S."/>
            <person name="Schmidt S.A."/>
            <person name="Borneman A.R."/>
        </authorList>
    </citation>
    <scope>NUCLEOTIDE SEQUENCE [LARGE SCALE GENOMIC DNA]</scope>
    <source>
        <strain evidence="21">cv. Chardonnay</strain>
        <tissue evidence="20">Leaf</tissue>
    </source>
</reference>
<dbReference type="GO" id="GO:0004674">
    <property type="term" value="F:protein serine/threonine kinase activity"/>
    <property type="evidence" value="ECO:0007669"/>
    <property type="project" value="UniProtKB-KW"/>
</dbReference>
<keyword evidence="13" id="KW-1133">Transmembrane helix</keyword>
<dbReference type="EMBL" id="QGNW01000067">
    <property type="protein sequence ID" value="RVX03060.1"/>
    <property type="molecule type" value="Genomic_DNA"/>
</dbReference>
<dbReference type="PANTHER" id="PTHR27007">
    <property type="match status" value="1"/>
</dbReference>
<dbReference type="SUPFAM" id="SSF56112">
    <property type="entry name" value="Protein kinase-like (PK-like)"/>
    <property type="match status" value="1"/>
</dbReference>
<evidence type="ECO:0000259" key="19">
    <source>
        <dbReference type="PROSITE" id="PS50011"/>
    </source>
</evidence>
<sequence length="292" mass="32924">MVTLALLLCGITISVYMLRRARLAEVLEDWELDFPHRFRYKDLYIATKGFKESQILGKGGFSSVYKGVLPKTREEVAVKRISHNSKQGVKEFIAEIASLGKLRHRHLVHLQGWCKRKGDLLLVYDYMSNGSLDTFLFQEDKNLDWGQRFRILKEIAAGLLYLHEEWEQETSAWPNYMSMGRTQNHPCGGHSGVHSTGALPHWKGHRKLRCIRLWAVLLEVACGRRPLDPNASSEPQARPNMQQVTRYLSGSDPLPEVDASSLGFFVGSLDSKADSHPPSYGVMSVGSLASGR</sequence>
<comment type="subcellular location">
    <subcellularLocation>
        <location evidence="1">Membrane</location>
        <topology evidence="1">Single-pass type I membrane protein</topology>
    </subcellularLocation>
</comment>
<dbReference type="GO" id="GO:0005524">
    <property type="term" value="F:ATP binding"/>
    <property type="evidence" value="ECO:0007669"/>
    <property type="project" value="UniProtKB-UniRule"/>
</dbReference>
<accession>A0A438J268</accession>
<evidence type="ECO:0000256" key="10">
    <source>
        <dbReference type="ARBA" id="ARBA00022741"/>
    </source>
</evidence>
<keyword evidence="16" id="KW-0325">Glycoprotein</keyword>
<dbReference type="InterPro" id="IPR050528">
    <property type="entry name" value="L-type_Lectin-RKs"/>
</dbReference>
<dbReference type="InterPro" id="IPR001245">
    <property type="entry name" value="Ser-Thr/Tyr_kinase_cat_dom"/>
</dbReference>
<evidence type="ECO:0000256" key="17">
    <source>
        <dbReference type="PROSITE-ProRule" id="PRU10141"/>
    </source>
</evidence>
<keyword evidence="8" id="KW-0732">Signal</keyword>
<keyword evidence="12 17" id="KW-0067">ATP-binding</keyword>
<dbReference type="GO" id="GO:0016020">
    <property type="term" value="C:membrane"/>
    <property type="evidence" value="ECO:0007669"/>
    <property type="project" value="UniProtKB-SubCell"/>
</dbReference>
<keyword evidence="11 20" id="KW-0418">Kinase</keyword>
<evidence type="ECO:0000256" key="2">
    <source>
        <dbReference type="ARBA" id="ARBA00008536"/>
    </source>
</evidence>
<keyword evidence="15 20" id="KW-0675">Receptor</keyword>
<dbReference type="InterPro" id="IPR000719">
    <property type="entry name" value="Prot_kinase_dom"/>
</dbReference>
<keyword evidence="7" id="KW-0812">Transmembrane</keyword>
<dbReference type="GO" id="GO:0051707">
    <property type="term" value="P:response to other organism"/>
    <property type="evidence" value="ECO:0007669"/>
    <property type="project" value="UniProtKB-ARBA"/>
</dbReference>
<evidence type="ECO:0000256" key="5">
    <source>
        <dbReference type="ARBA" id="ARBA00022527"/>
    </source>
</evidence>
<proteinExistence type="inferred from homology"/>
<keyword evidence="10 17" id="KW-0547">Nucleotide-binding</keyword>
<evidence type="ECO:0000256" key="12">
    <source>
        <dbReference type="ARBA" id="ARBA00022840"/>
    </source>
</evidence>
<comment type="caution">
    <text evidence="20">The sequence shown here is derived from an EMBL/GenBank/DDBJ whole genome shotgun (WGS) entry which is preliminary data.</text>
</comment>
<feature type="domain" description="Protein kinase" evidence="19">
    <location>
        <begin position="50"/>
        <end position="292"/>
    </location>
</feature>
<keyword evidence="6" id="KW-0808">Transferase</keyword>
<comment type="similarity">
    <text evidence="2">In the N-terminal section; belongs to the leguminous lectin family.</text>
</comment>
<dbReference type="Gene3D" id="1.10.510.10">
    <property type="entry name" value="Transferase(Phosphotransferase) domain 1"/>
    <property type="match status" value="1"/>
</dbReference>
<evidence type="ECO:0000256" key="8">
    <source>
        <dbReference type="ARBA" id="ARBA00022729"/>
    </source>
</evidence>
<keyword evidence="14" id="KW-0472">Membrane</keyword>
<evidence type="ECO:0000256" key="9">
    <source>
        <dbReference type="ARBA" id="ARBA00022734"/>
    </source>
</evidence>
<dbReference type="InterPro" id="IPR011009">
    <property type="entry name" value="Kinase-like_dom_sf"/>
</dbReference>
<gene>
    <name evidence="20" type="primary">LECRK51</name>
    <name evidence="20" type="ORF">CK203_016748</name>
</gene>
<evidence type="ECO:0000256" key="11">
    <source>
        <dbReference type="ARBA" id="ARBA00022777"/>
    </source>
</evidence>
<evidence type="ECO:0000256" key="1">
    <source>
        <dbReference type="ARBA" id="ARBA00004479"/>
    </source>
</evidence>
<dbReference type="PROSITE" id="PS50011">
    <property type="entry name" value="PROTEIN_KINASE_DOM"/>
    <property type="match status" value="1"/>
</dbReference>
<evidence type="ECO:0000256" key="6">
    <source>
        <dbReference type="ARBA" id="ARBA00022679"/>
    </source>
</evidence>
<evidence type="ECO:0000256" key="15">
    <source>
        <dbReference type="ARBA" id="ARBA00023170"/>
    </source>
</evidence>
<feature type="binding site" evidence="17">
    <location>
        <position position="79"/>
    </location>
    <ligand>
        <name>ATP</name>
        <dbReference type="ChEBI" id="CHEBI:30616"/>
    </ligand>
</feature>
<evidence type="ECO:0000313" key="21">
    <source>
        <dbReference type="Proteomes" id="UP000288805"/>
    </source>
</evidence>